<gene>
    <name evidence="5" type="ORF">FGL95_21950</name>
</gene>
<keyword evidence="6" id="KW-1185">Reference proteome</keyword>
<feature type="domain" description="Methyltransferase" evidence="3">
    <location>
        <begin position="93"/>
        <end position="162"/>
    </location>
</feature>
<dbReference type="InterPro" id="IPR016718">
    <property type="entry name" value="rRNA_m1G-MeTrfase_A_prd"/>
</dbReference>
<feature type="binding site" evidence="2">
    <location>
        <begin position="100"/>
        <end position="101"/>
    </location>
    <ligand>
        <name>S-adenosyl-L-methionine</name>
        <dbReference type="ChEBI" id="CHEBI:59789"/>
    </ligand>
</feature>
<dbReference type="GO" id="GO:0046872">
    <property type="term" value="F:metal ion binding"/>
    <property type="evidence" value="ECO:0007669"/>
    <property type="project" value="UniProtKB-KW"/>
</dbReference>
<feature type="binding site" evidence="1">
    <location>
        <position position="14"/>
    </location>
    <ligand>
        <name>Zn(2+)</name>
        <dbReference type="ChEBI" id="CHEBI:29105"/>
    </ligand>
</feature>
<comment type="caution">
    <text evidence="5">The sequence shown here is derived from an EMBL/GenBank/DDBJ whole genome shotgun (WGS) entry which is preliminary data.</text>
</comment>
<evidence type="ECO:0000313" key="5">
    <source>
        <dbReference type="EMBL" id="NMN97703.1"/>
    </source>
</evidence>
<dbReference type="GO" id="GO:0032259">
    <property type="term" value="P:methylation"/>
    <property type="evidence" value="ECO:0007669"/>
    <property type="project" value="UniProtKB-KW"/>
</dbReference>
<proteinExistence type="predicted"/>
<keyword evidence="1" id="KW-0862">Zinc</keyword>
<evidence type="ECO:0000259" key="4">
    <source>
        <dbReference type="Pfam" id="PF21302"/>
    </source>
</evidence>
<sequence>MLAEVAELLACPVCRSDLELEQSVLLCSRGHSFDVARQGYVSLVTGAATKFTGDTADMVAARAEFLDAGHFDDIARTVADIVGEPIGDRAPRIVEIGAGTGYYLARAVDRSDDALGLGIDISKAAARRAARAHPRVAAVVADAWQALPILDGAVTHALSIFSPRNPDEVSRVLCSDGLYIVATPTSRHLCELVAPIGMVRVDEEKTRRLGESMSAGFERIDRVPVEYAVELDHAAVGAVVGMGPSAHHLSPQVRAEAIAALPAVVSVTVSVVVSAYRPRLAITSA</sequence>
<dbReference type="InterPro" id="IPR048647">
    <property type="entry name" value="RlmA_N"/>
</dbReference>
<dbReference type="EMBL" id="VCQU01000008">
    <property type="protein sequence ID" value="NMN97703.1"/>
    <property type="molecule type" value="Genomic_DNA"/>
</dbReference>
<evidence type="ECO:0000259" key="3">
    <source>
        <dbReference type="Pfam" id="PF13649"/>
    </source>
</evidence>
<dbReference type="Pfam" id="PF13649">
    <property type="entry name" value="Methyltransf_25"/>
    <property type="match status" value="1"/>
</dbReference>
<feature type="binding site" evidence="1">
    <location>
        <position position="31"/>
    </location>
    <ligand>
        <name>Zn(2+)</name>
        <dbReference type="ChEBI" id="CHEBI:29105"/>
    </ligand>
</feature>
<evidence type="ECO:0000256" key="1">
    <source>
        <dbReference type="PIRSR" id="PIRSR018249-1"/>
    </source>
</evidence>
<organism evidence="5 6">
    <name type="scientific">Antrihabitans stalactiti</name>
    <dbReference type="NCBI Taxonomy" id="2584121"/>
    <lineage>
        <taxon>Bacteria</taxon>
        <taxon>Bacillati</taxon>
        <taxon>Actinomycetota</taxon>
        <taxon>Actinomycetes</taxon>
        <taxon>Mycobacteriales</taxon>
        <taxon>Nocardiaceae</taxon>
        <taxon>Antrihabitans</taxon>
    </lineage>
</organism>
<dbReference type="Proteomes" id="UP000535543">
    <property type="component" value="Unassembled WGS sequence"/>
</dbReference>
<feature type="binding site" evidence="2">
    <location>
        <position position="188"/>
    </location>
    <ligand>
        <name>S-adenosyl-L-methionine</name>
        <dbReference type="ChEBI" id="CHEBI:59789"/>
    </ligand>
</feature>
<dbReference type="InterPro" id="IPR041698">
    <property type="entry name" value="Methyltransf_25"/>
</dbReference>
<dbReference type="InterPro" id="IPR029063">
    <property type="entry name" value="SAM-dependent_MTases_sf"/>
</dbReference>
<keyword evidence="5" id="KW-0489">Methyltransferase</keyword>
<keyword evidence="1" id="KW-0479">Metal-binding</keyword>
<dbReference type="Gene3D" id="3.40.50.150">
    <property type="entry name" value="Vaccinia Virus protein VP39"/>
    <property type="match status" value="1"/>
</dbReference>
<name>A0A848KFF9_9NOCA</name>
<dbReference type="SUPFAM" id="SSF53335">
    <property type="entry name" value="S-adenosyl-L-methionine-dependent methyltransferases"/>
    <property type="match status" value="1"/>
</dbReference>
<dbReference type="PIRSF" id="PIRSF018249">
    <property type="entry name" value="MyrA_prd"/>
    <property type="match status" value="1"/>
</dbReference>
<accession>A0A848KFF9</accession>
<keyword evidence="2" id="KW-0949">S-adenosyl-L-methionine</keyword>
<dbReference type="GO" id="GO:0008168">
    <property type="term" value="F:methyltransferase activity"/>
    <property type="evidence" value="ECO:0007669"/>
    <property type="project" value="UniProtKB-KW"/>
</dbReference>
<feature type="binding site" evidence="2">
    <location>
        <position position="71"/>
    </location>
    <ligand>
        <name>S-adenosyl-L-methionine</name>
        <dbReference type="ChEBI" id="CHEBI:59789"/>
    </ligand>
</feature>
<dbReference type="RefSeq" id="WP_169590776.1">
    <property type="nucleotide sequence ID" value="NZ_VCQU01000008.1"/>
</dbReference>
<dbReference type="Pfam" id="PF21302">
    <property type="entry name" value="Zn_ribbon_RlmA"/>
    <property type="match status" value="1"/>
</dbReference>
<keyword evidence="5" id="KW-0808">Transferase</keyword>
<feature type="binding site" evidence="1">
    <location>
        <position position="27"/>
    </location>
    <ligand>
        <name>Zn(2+)</name>
        <dbReference type="ChEBI" id="CHEBI:29105"/>
    </ligand>
</feature>
<evidence type="ECO:0000256" key="2">
    <source>
        <dbReference type="PIRSR" id="PIRSR018249-2"/>
    </source>
</evidence>
<dbReference type="AlphaFoldDB" id="A0A848KFF9"/>
<reference evidence="5 6" key="1">
    <citation type="submission" date="2019-05" db="EMBL/GenBank/DDBJ databases">
        <authorList>
            <person name="Lee S.D."/>
        </authorList>
    </citation>
    <scope>NUCLEOTIDE SEQUENCE [LARGE SCALE GENOMIC DNA]</scope>
    <source>
        <strain evidence="5 6">YC2-7</strain>
    </source>
</reference>
<reference evidence="5 6" key="2">
    <citation type="submission" date="2020-06" db="EMBL/GenBank/DDBJ databases">
        <title>Antribacter stalactiti gen. nov., sp. nov., a new member of the family Nacardiaceae isolated from a cave.</title>
        <authorList>
            <person name="Kim I.S."/>
        </authorList>
    </citation>
    <scope>NUCLEOTIDE SEQUENCE [LARGE SCALE GENOMIC DNA]</scope>
    <source>
        <strain evidence="5 6">YC2-7</strain>
    </source>
</reference>
<evidence type="ECO:0000313" key="6">
    <source>
        <dbReference type="Proteomes" id="UP000535543"/>
    </source>
</evidence>
<feature type="domain" description="23S rRNA (guanine(745)-N(1))-methyltransferase N-terminal" evidence="4">
    <location>
        <begin position="10"/>
        <end position="43"/>
    </location>
</feature>
<protein>
    <submittedName>
        <fullName evidence="5">Methyltransferase type 11</fullName>
    </submittedName>
</protein>
<feature type="binding site" evidence="1">
    <location>
        <position position="11"/>
    </location>
    <ligand>
        <name>Zn(2+)</name>
        <dbReference type="ChEBI" id="CHEBI:29105"/>
    </ligand>
</feature>